<dbReference type="AlphaFoldDB" id="A0A165T863"/>
<dbReference type="InterPro" id="IPR050300">
    <property type="entry name" value="GDXG_lipolytic_enzyme"/>
</dbReference>
<dbReference type="EMBL" id="KV425567">
    <property type="protein sequence ID" value="KZT26284.1"/>
    <property type="molecule type" value="Genomic_DNA"/>
</dbReference>
<proteinExistence type="predicted"/>
<dbReference type="OrthoDB" id="6495301at2759"/>
<dbReference type="PANTHER" id="PTHR48081">
    <property type="entry name" value="AB HYDROLASE SUPERFAMILY PROTEIN C4A8.06C"/>
    <property type="match status" value="1"/>
</dbReference>
<evidence type="ECO:0000256" key="1">
    <source>
        <dbReference type="ARBA" id="ARBA00022801"/>
    </source>
</evidence>
<feature type="domain" description="BD-FAE-like" evidence="2">
    <location>
        <begin position="27"/>
        <end position="137"/>
    </location>
</feature>
<evidence type="ECO:0000313" key="3">
    <source>
        <dbReference type="EMBL" id="KZT26284.1"/>
    </source>
</evidence>
<reference evidence="3 4" key="1">
    <citation type="journal article" date="2016" name="Mol. Biol. Evol.">
        <title>Comparative Genomics of Early-Diverging Mushroom-Forming Fungi Provides Insights into the Origins of Lignocellulose Decay Capabilities.</title>
        <authorList>
            <person name="Nagy L.G."/>
            <person name="Riley R."/>
            <person name="Tritt A."/>
            <person name="Adam C."/>
            <person name="Daum C."/>
            <person name="Floudas D."/>
            <person name="Sun H."/>
            <person name="Yadav J.S."/>
            <person name="Pangilinan J."/>
            <person name="Larsson K.H."/>
            <person name="Matsuura K."/>
            <person name="Barry K."/>
            <person name="Labutti K."/>
            <person name="Kuo R."/>
            <person name="Ohm R.A."/>
            <person name="Bhattacharya S.S."/>
            <person name="Shirouzu T."/>
            <person name="Yoshinaga Y."/>
            <person name="Martin F.M."/>
            <person name="Grigoriev I.V."/>
            <person name="Hibbett D.S."/>
        </authorList>
    </citation>
    <scope>NUCLEOTIDE SEQUENCE [LARGE SCALE GENOMIC DNA]</scope>
    <source>
        <strain evidence="3 4">HHB14362 ss-1</strain>
    </source>
</reference>
<keyword evidence="1 3" id="KW-0378">Hydrolase</keyword>
<name>A0A165T863_9AGAM</name>
<gene>
    <name evidence="3" type="ORF">NEOLEDRAFT_1177700</name>
</gene>
<dbReference type="PANTHER" id="PTHR48081:SF33">
    <property type="entry name" value="KYNURENINE FORMAMIDASE"/>
    <property type="match status" value="1"/>
</dbReference>
<evidence type="ECO:0000313" key="4">
    <source>
        <dbReference type="Proteomes" id="UP000076761"/>
    </source>
</evidence>
<protein>
    <submittedName>
        <fullName evidence="3">Alpha/beta-hydrolase</fullName>
    </submittedName>
</protein>
<dbReference type="InterPro" id="IPR049492">
    <property type="entry name" value="BD-FAE-like_dom"/>
</dbReference>
<accession>A0A165T863</accession>
<dbReference type="Proteomes" id="UP000076761">
    <property type="component" value="Unassembled WGS sequence"/>
</dbReference>
<dbReference type="Gene3D" id="3.40.50.1820">
    <property type="entry name" value="alpha/beta hydrolase"/>
    <property type="match status" value="1"/>
</dbReference>
<keyword evidence="4" id="KW-1185">Reference proteome</keyword>
<dbReference type="GO" id="GO:0016787">
    <property type="term" value="F:hydrolase activity"/>
    <property type="evidence" value="ECO:0007669"/>
    <property type="project" value="UniProtKB-KW"/>
</dbReference>
<dbReference type="SUPFAM" id="SSF53474">
    <property type="entry name" value="alpha/beta-Hydrolases"/>
    <property type="match status" value="1"/>
</dbReference>
<organism evidence="3 4">
    <name type="scientific">Neolentinus lepideus HHB14362 ss-1</name>
    <dbReference type="NCBI Taxonomy" id="1314782"/>
    <lineage>
        <taxon>Eukaryota</taxon>
        <taxon>Fungi</taxon>
        <taxon>Dikarya</taxon>
        <taxon>Basidiomycota</taxon>
        <taxon>Agaricomycotina</taxon>
        <taxon>Agaricomycetes</taxon>
        <taxon>Gloeophyllales</taxon>
        <taxon>Gloeophyllaceae</taxon>
        <taxon>Neolentinus</taxon>
    </lineage>
</organism>
<sequence length="290" mass="32835">MSATGIHEYLNLPYTDSSSEDVYHQFDVFTPLNPETVSLSPLICFVHGGAWRSEDKSYHRSLARKLVKCTQYPVALPNYRLTPKIPTTNDYLYHPAHAEDILQFLNFIRTWQGPESTPLYDASRIYLLGHSCGAHILTSIFLDSSGIIPSLTPSPALSSAVRGIGMSEGIYDLNRLLESFPGYREWFIENAFGKKDDYSPFSSTTLPLREGSLHTNWLVIHSKGDTLVDELQARLIYEHLCRLYRGKGMSAEMHVAKNWDDLDEEHNVLLRGDKYVQIVSDFILGQASTM</sequence>
<evidence type="ECO:0000259" key="2">
    <source>
        <dbReference type="Pfam" id="PF20434"/>
    </source>
</evidence>
<dbReference type="STRING" id="1314782.A0A165T863"/>
<dbReference type="InterPro" id="IPR029058">
    <property type="entry name" value="AB_hydrolase_fold"/>
</dbReference>
<dbReference type="InParanoid" id="A0A165T863"/>
<dbReference type="Pfam" id="PF20434">
    <property type="entry name" value="BD-FAE"/>
    <property type="match status" value="1"/>
</dbReference>